<protein>
    <submittedName>
        <fullName evidence="1">Uncharacterized protein</fullName>
    </submittedName>
</protein>
<dbReference type="AlphaFoldDB" id="A0A8X6Y9J9"/>
<gene>
    <name evidence="1" type="ORF">TNIN_452731</name>
</gene>
<evidence type="ECO:0000313" key="2">
    <source>
        <dbReference type="Proteomes" id="UP000886998"/>
    </source>
</evidence>
<reference evidence="1" key="1">
    <citation type="submission" date="2020-08" db="EMBL/GenBank/DDBJ databases">
        <title>Multicomponent nature underlies the extraordinary mechanical properties of spider dragline silk.</title>
        <authorList>
            <person name="Kono N."/>
            <person name="Nakamura H."/>
            <person name="Mori M."/>
            <person name="Yoshida Y."/>
            <person name="Ohtoshi R."/>
            <person name="Malay A.D."/>
            <person name="Moran D.A.P."/>
            <person name="Tomita M."/>
            <person name="Numata K."/>
            <person name="Arakawa K."/>
        </authorList>
    </citation>
    <scope>NUCLEOTIDE SEQUENCE</scope>
</reference>
<accession>A0A8X6Y9J9</accession>
<keyword evidence="2" id="KW-1185">Reference proteome</keyword>
<name>A0A8X6Y9J9_9ARAC</name>
<comment type="caution">
    <text evidence="1">The sequence shown here is derived from an EMBL/GenBank/DDBJ whole genome shotgun (WGS) entry which is preliminary data.</text>
</comment>
<organism evidence="1 2">
    <name type="scientific">Trichonephila inaurata madagascariensis</name>
    <dbReference type="NCBI Taxonomy" id="2747483"/>
    <lineage>
        <taxon>Eukaryota</taxon>
        <taxon>Metazoa</taxon>
        <taxon>Ecdysozoa</taxon>
        <taxon>Arthropoda</taxon>
        <taxon>Chelicerata</taxon>
        <taxon>Arachnida</taxon>
        <taxon>Araneae</taxon>
        <taxon>Araneomorphae</taxon>
        <taxon>Entelegynae</taxon>
        <taxon>Araneoidea</taxon>
        <taxon>Nephilidae</taxon>
        <taxon>Trichonephila</taxon>
        <taxon>Trichonephila inaurata</taxon>
    </lineage>
</organism>
<dbReference type="EMBL" id="BMAV01017171">
    <property type="protein sequence ID" value="GFY68651.1"/>
    <property type="molecule type" value="Genomic_DNA"/>
</dbReference>
<evidence type="ECO:0000313" key="1">
    <source>
        <dbReference type="EMBL" id="GFY68651.1"/>
    </source>
</evidence>
<dbReference type="Proteomes" id="UP000886998">
    <property type="component" value="Unassembled WGS sequence"/>
</dbReference>
<proteinExistence type="predicted"/>
<sequence length="81" mass="9652">MLLIDDPSYKYKICPSTCPEAPRDTSSTRIPPPRRLRYSVSSSPPFLDELLCRPIRRLFFPTDFNIMHYKTFQDMERRIIN</sequence>